<comment type="caution">
    <text evidence="2">The sequence shown here is derived from an EMBL/GenBank/DDBJ whole genome shotgun (WGS) entry which is preliminary data.</text>
</comment>
<evidence type="ECO:0000256" key="1">
    <source>
        <dbReference type="SAM" id="Coils"/>
    </source>
</evidence>
<dbReference type="EMBL" id="JACOPP010000002">
    <property type="protein sequence ID" value="MBC5732684.1"/>
    <property type="molecule type" value="Genomic_DNA"/>
</dbReference>
<accession>A0A8J6JCG9</accession>
<proteinExistence type="predicted"/>
<protein>
    <submittedName>
        <fullName evidence="2">Stage III sporulation protein AB</fullName>
    </submittedName>
</protein>
<keyword evidence="3" id="KW-1185">Reference proteome</keyword>
<feature type="coiled-coil region" evidence="1">
    <location>
        <begin position="126"/>
        <end position="153"/>
    </location>
</feature>
<dbReference type="AlphaFoldDB" id="A0A8J6JCG9"/>
<dbReference type="InterPro" id="IPR014198">
    <property type="entry name" value="Spore_III_AB"/>
</dbReference>
<dbReference type="Pfam" id="PF09548">
    <property type="entry name" value="Spore_III_AB"/>
    <property type="match status" value="1"/>
</dbReference>
<evidence type="ECO:0000313" key="3">
    <source>
        <dbReference type="Proteomes" id="UP000661435"/>
    </source>
</evidence>
<reference evidence="2" key="1">
    <citation type="submission" date="2020-08" db="EMBL/GenBank/DDBJ databases">
        <title>Genome public.</title>
        <authorList>
            <person name="Liu C."/>
            <person name="Sun Q."/>
        </authorList>
    </citation>
    <scope>NUCLEOTIDE SEQUENCE</scope>
    <source>
        <strain evidence="2">NSJ-51</strain>
    </source>
</reference>
<gene>
    <name evidence="2" type="ORF">H8S57_02935</name>
</gene>
<sequence>MLKLLGVLLLAGGTAAAGFCAAGQLTKRARALQALLGALELMERELSFRLTPMPELLERLSRQADPPADGLFAGCREGLSSLGERSLAELWKAGVRQPALLLEAEELALLDGLGQVLGSYDGEGQLAALAQTCAALERALAEARSERKRMGRVYQTLGLAAGAFLAILLV</sequence>
<dbReference type="RefSeq" id="WP_186906571.1">
    <property type="nucleotide sequence ID" value="NZ_JACOPP010000002.1"/>
</dbReference>
<organism evidence="2 3">
    <name type="scientific">Lawsonibacter hominis</name>
    <dbReference type="NCBI Taxonomy" id="2763053"/>
    <lineage>
        <taxon>Bacteria</taxon>
        <taxon>Bacillati</taxon>
        <taxon>Bacillota</taxon>
        <taxon>Clostridia</taxon>
        <taxon>Eubacteriales</taxon>
        <taxon>Oscillospiraceae</taxon>
        <taxon>Lawsonibacter</taxon>
    </lineage>
</organism>
<keyword evidence="1" id="KW-0175">Coiled coil</keyword>
<dbReference type="Proteomes" id="UP000661435">
    <property type="component" value="Unassembled WGS sequence"/>
</dbReference>
<name>A0A8J6JCG9_9FIRM</name>
<evidence type="ECO:0000313" key="2">
    <source>
        <dbReference type="EMBL" id="MBC5732684.1"/>
    </source>
</evidence>
<dbReference type="PIRSF" id="PIRSF021435">
    <property type="entry name" value="SpoIIIAB"/>
    <property type="match status" value="1"/>
</dbReference>